<dbReference type="Pfam" id="PF03466">
    <property type="entry name" value="LysR_substrate"/>
    <property type="match status" value="1"/>
</dbReference>
<dbReference type="Proteomes" id="UP000807825">
    <property type="component" value="Unassembled WGS sequence"/>
</dbReference>
<dbReference type="SUPFAM" id="SSF53850">
    <property type="entry name" value="Periplasmic binding protein-like II"/>
    <property type="match status" value="1"/>
</dbReference>
<dbReference type="InterPro" id="IPR005119">
    <property type="entry name" value="LysR_subst-bd"/>
</dbReference>
<protein>
    <recommendedName>
        <fullName evidence="1">LysR substrate-binding domain-containing protein</fullName>
    </recommendedName>
</protein>
<organism evidence="2 3">
    <name type="scientific">Desulfomonile tiedjei</name>
    <dbReference type="NCBI Taxonomy" id="2358"/>
    <lineage>
        <taxon>Bacteria</taxon>
        <taxon>Pseudomonadati</taxon>
        <taxon>Thermodesulfobacteriota</taxon>
        <taxon>Desulfomonilia</taxon>
        <taxon>Desulfomonilales</taxon>
        <taxon>Desulfomonilaceae</taxon>
        <taxon>Desulfomonile</taxon>
    </lineage>
</organism>
<evidence type="ECO:0000313" key="3">
    <source>
        <dbReference type="Proteomes" id="UP000807825"/>
    </source>
</evidence>
<accession>A0A9D6Z368</accession>
<feature type="domain" description="LysR substrate-binding" evidence="1">
    <location>
        <begin position="2"/>
        <end position="57"/>
    </location>
</feature>
<evidence type="ECO:0000259" key="1">
    <source>
        <dbReference type="Pfam" id="PF03466"/>
    </source>
</evidence>
<evidence type="ECO:0000313" key="2">
    <source>
        <dbReference type="EMBL" id="MBI5249525.1"/>
    </source>
</evidence>
<sequence length="68" mass="7948">MAALSRASVEEDLRQKRISVVRVYGWPLRRTMTIVHHVHKYTSRPLQGFLDAVRSHAQSSIERYQGDR</sequence>
<proteinExistence type="predicted"/>
<dbReference type="EMBL" id="JACRDE010000230">
    <property type="protein sequence ID" value="MBI5249525.1"/>
    <property type="molecule type" value="Genomic_DNA"/>
</dbReference>
<gene>
    <name evidence="2" type="ORF">HY912_08525</name>
</gene>
<reference evidence="2" key="1">
    <citation type="submission" date="2020-07" db="EMBL/GenBank/DDBJ databases">
        <title>Huge and variable diversity of episymbiotic CPR bacteria and DPANN archaea in groundwater ecosystems.</title>
        <authorList>
            <person name="He C.Y."/>
            <person name="Keren R."/>
            <person name="Whittaker M."/>
            <person name="Farag I.F."/>
            <person name="Doudna J."/>
            <person name="Cate J.H.D."/>
            <person name="Banfield J.F."/>
        </authorList>
    </citation>
    <scope>NUCLEOTIDE SEQUENCE</scope>
    <source>
        <strain evidence="2">NC_groundwater_1664_Pr3_B-0.1um_52_9</strain>
    </source>
</reference>
<comment type="caution">
    <text evidence="2">The sequence shown here is derived from an EMBL/GenBank/DDBJ whole genome shotgun (WGS) entry which is preliminary data.</text>
</comment>
<dbReference type="AlphaFoldDB" id="A0A9D6Z368"/>
<name>A0A9D6Z368_9BACT</name>